<dbReference type="SMART" id="SM00404">
    <property type="entry name" value="PTPc_motif"/>
    <property type="match status" value="1"/>
</dbReference>
<dbReference type="Proteomes" id="UP001152747">
    <property type="component" value="Unassembled WGS sequence"/>
</dbReference>
<feature type="domain" description="Tyrosine-protein phosphatase" evidence="1">
    <location>
        <begin position="1"/>
        <end position="210"/>
    </location>
</feature>
<dbReference type="PANTHER" id="PTHR23219:SF18">
    <property type="entry name" value="TYROSINE-PROTEIN PHOSPHATASE DOMAIN-CONTAINING PROTEIN-RELATED"/>
    <property type="match status" value="1"/>
</dbReference>
<evidence type="ECO:0000313" key="3">
    <source>
        <dbReference type="EMBL" id="CAI5452936.1"/>
    </source>
</evidence>
<dbReference type="PRINTS" id="PR00700">
    <property type="entry name" value="PRTYPHPHTASE"/>
</dbReference>
<comment type="caution">
    <text evidence="3">The sequence shown here is derived from an EMBL/GenBank/DDBJ whole genome shotgun (WGS) entry which is preliminary data.</text>
</comment>
<dbReference type="OrthoDB" id="5870053at2759"/>
<dbReference type="Pfam" id="PF00102">
    <property type="entry name" value="Y_phosphatase"/>
    <property type="match status" value="1"/>
</dbReference>
<evidence type="ECO:0000259" key="1">
    <source>
        <dbReference type="PROSITE" id="PS50055"/>
    </source>
</evidence>
<dbReference type="PANTHER" id="PTHR23219">
    <property type="entry name" value="TYROSINE-PROTEIN PHOSPHATASE C15H7.3-RELATED"/>
    <property type="match status" value="1"/>
</dbReference>
<dbReference type="GO" id="GO:0004725">
    <property type="term" value="F:protein tyrosine phosphatase activity"/>
    <property type="evidence" value="ECO:0007669"/>
    <property type="project" value="InterPro"/>
</dbReference>
<name>A0A9P1N9B5_9PELO</name>
<dbReference type="PROSITE" id="PS50055">
    <property type="entry name" value="TYR_PHOSPHATASE_PTP"/>
    <property type="match status" value="1"/>
</dbReference>
<dbReference type="CDD" id="cd00047">
    <property type="entry name" value="PTPc"/>
    <property type="match status" value="1"/>
</dbReference>
<dbReference type="InterPro" id="IPR016130">
    <property type="entry name" value="Tyr_Pase_AS"/>
</dbReference>
<protein>
    <submittedName>
        <fullName evidence="3">Uncharacterized protein</fullName>
    </submittedName>
</protein>
<accession>A0A9P1N9B5</accession>
<gene>
    <name evidence="3" type="ORF">CAMP_LOCUS15573</name>
</gene>
<keyword evidence="4" id="KW-1185">Reference proteome</keyword>
<dbReference type="SUPFAM" id="SSF52799">
    <property type="entry name" value="(Phosphotyrosine protein) phosphatases II"/>
    <property type="match status" value="1"/>
</dbReference>
<proteinExistence type="predicted"/>
<evidence type="ECO:0000313" key="4">
    <source>
        <dbReference type="Proteomes" id="UP001152747"/>
    </source>
</evidence>
<feature type="domain" description="Tyrosine specific protein phosphatases" evidence="2">
    <location>
        <begin position="128"/>
        <end position="201"/>
    </location>
</feature>
<evidence type="ECO:0000259" key="2">
    <source>
        <dbReference type="PROSITE" id="PS50056"/>
    </source>
</evidence>
<dbReference type="EMBL" id="CANHGI010000005">
    <property type="protein sequence ID" value="CAI5452936.1"/>
    <property type="molecule type" value="Genomic_DNA"/>
</dbReference>
<dbReference type="PROSITE" id="PS00383">
    <property type="entry name" value="TYR_PHOSPHATASE_1"/>
    <property type="match status" value="1"/>
</dbReference>
<sequence length="261" mass="29746">METAGKDFIHANLVGYPQSDRTYIVTQHPLESTYEDFWRMVFYENCDTIIAIYSPDENLPHYYPNVVGKYFNQGQFFVNCRKVTPPQSKYAPTTYVIEVLPEGCSNARMVTLLHYSLWPHGKVPVSPKVILKLIRSITVDIGTKGPAVIHCATGTDRSGCFVLTDLIVDLMFRNLEVDIPAVIQTLRAQRSKLLSNKVYFAFALYAAADYVRLRLKRYKNAPDLLKEIDTFALSVTKEWASLIVKEQPQTNSKNNCFNCTK</sequence>
<dbReference type="AlphaFoldDB" id="A0A9P1N9B5"/>
<dbReference type="InterPro" id="IPR029021">
    <property type="entry name" value="Prot-tyrosine_phosphatase-like"/>
</dbReference>
<dbReference type="SMART" id="SM00194">
    <property type="entry name" value="PTPc"/>
    <property type="match status" value="1"/>
</dbReference>
<dbReference type="InterPro" id="IPR000242">
    <property type="entry name" value="PTP_cat"/>
</dbReference>
<dbReference type="InterPro" id="IPR000387">
    <property type="entry name" value="Tyr_Pase_dom"/>
</dbReference>
<dbReference type="InterPro" id="IPR003595">
    <property type="entry name" value="Tyr_Pase_cat"/>
</dbReference>
<organism evidence="3 4">
    <name type="scientific">Caenorhabditis angaria</name>
    <dbReference type="NCBI Taxonomy" id="860376"/>
    <lineage>
        <taxon>Eukaryota</taxon>
        <taxon>Metazoa</taxon>
        <taxon>Ecdysozoa</taxon>
        <taxon>Nematoda</taxon>
        <taxon>Chromadorea</taxon>
        <taxon>Rhabditida</taxon>
        <taxon>Rhabditina</taxon>
        <taxon>Rhabditomorpha</taxon>
        <taxon>Rhabditoidea</taxon>
        <taxon>Rhabditidae</taxon>
        <taxon>Peloderinae</taxon>
        <taxon>Caenorhabditis</taxon>
    </lineage>
</organism>
<reference evidence="3" key="1">
    <citation type="submission" date="2022-11" db="EMBL/GenBank/DDBJ databases">
        <authorList>
            <person name="Kikuchi T."/>
        </authorList>
    </citation>
    <scope>NUCLEOTIDE SEQUENCE</scope>
    <source>
        <strain evidence="3">PS1010</strain>
    </source>
</reference>
<dbReference type="PROSITE" id="PS50056">
    <property type="entry name" value="TYR_PHOSPHATASE_2"/>
    <property type="match status" value="1"/>
</dbReference>
<dbReference type="Gene3D" id="3.90.190.10">
    <property type="entry name" value="Protein tyrosine phosphatase superfamily"/>
    <property type="match status" value="1"/>
</dbReference>